<dbReference type="SUPFAM" id="SSF51735">
    <property type="entry name" value="NAD(P)-binding Rossmann-fold domains"/>
    <property type="match status" value="1"/>
</dbReference>
<dbReference type="Gene3D" id="3.40.50.720">
    <property type="entry name" value="NAD(P)-binding Rossmann-like Domain"/>
    <property type="match status" value="1"/>
</dbReference>
<dbReference type="PANTHER" id="PTHR32487">
    <property type="entry name" value="3-OXO-DELTA(4,5)-STEROID 5-BETA-REDUCTASE"/>
    <property type="match status" value="1"/>
</dbReference>
<dbReference type="EMBL" id="WUEY01000024">
    <property type="protein sequence ID" value="NEI74051.1"/>
    <property type="molecule type" value="Genomic_DNA"/>
</dbReference>
<dbReference type="PANTHER" id="PTHR32487:SF0">
    <property type="entry name" value="3-OXO-DELTA(4,5)-STEROID 5-BETA-REDUCTASE"/>
    <property type="match status" value="1"/>
</dbReference>
<gene>
    <name evidence="2" type="ORF">GR212_31310</name>
</gene>
<dbReference type="InterPro" id="IPR055222">
    <property type="entry name" value="PRISE-like_Rossmann-fold"/>
</dbReference>
<name>A0A6L9UFB4_9HYPH</name>
<feature type="domain" description="PRISE-like Rossmann-fold" evidence="1">
    <location>
        <begin position="53"/>
        <end position="289"/>
    </location>
</feature>
<dbReference type="CDD" id="cd08948">
    <property type="entry name" value="5beta-POR_like_SDR_a"/>
    <property type="match status" value="1"/>
</dbReference>
<proteinExistence type="predicted"/>
<dbReference type="InterPro" id="IPR036291">
    <property type="entry name" value="NAD(P)-bd_dom_sf"/>
</dbReference>
<protein>
    <submittedName>
        <fullName evidence="2">NAD-dependent epimerase/dehydratase family protein</fullName>
    </submittedName>
</protein>
<evidence type="ECO:0000313" key="2">
    <source>
        <dbReference type="EMBL" id="NEI74051.1"/>
    </source>
</evidence>
<sequence>MKTVLVAGAVGVIGRAVLAHFEQQKDVRIIGLSRRRPEFETRAEHISVDLLDEADTVSKLAEASGTTHIVYAAYKELPTRHELVAPNLAMLRNVVKAVEQTSPSLKHVTLMQGGKAYGCHLGPFPTPAREDDARHISPNFYYDQEDFLREHSTGKDWSWSALRPEAVCGMAVGNPMNLLMVIAVYATICRALKLPLAFPGTDTSYNTLYQVTDARILAQATDWAGSTDAARGEVYNITNGDYFRWVRLWPRIAEFFKLPVGAPLPFSMQEMMADKRAIWDGLVRDHGLAPYAYDEIANWNFGDLVLKTTYDNITSTIKARKHGFSDCIDTEDMFKEHFTSLIEKRVIPAPV</sequence>
<dbReference type="Proteomes" id="UP000483035">
    <property type="component" value="Unassembled WGS sequence"/>
</dbReference>
<reference evidence="2 3" key="1">
    <citation type="submission" date="2019-12" db="EMBL/GenBank/DDBJ databases">
        <title>Rhizobium genotypes associated with high levels of biological nitrogen fixation by grain legumes in a temperate-maritime cropping system.</title>
        <authorList>
            <person name="Maluk M."/>
            <person name="Francesc Ferrando Molina F."/>
            <person name="Lopez Del Egido L."/>
            <person name="Lafos M."/>
            <person name="Langarica-Fuentes A."/>
            <person name="Gebre Yohannes G."/>
            <person name="Young M.W."/>
            <person name="Martin P."/>
            <person name="Gantlett R."/>
            <person name="Kenicer G."/>
            <person name="Hawes C."/>
            <person name="Begg G.S."/>
            <person name="Quilliam R.S."/>
            <person name="Squire G.R."/>
            <person name="Poole P.S."/>
            <person name="Young P.W."/>
            <person name="Iannetta P.M."/>
            <person name="James E.K."/>
        </authorList>
    </citation>
    <scope>NUCLEOTIDE SEQUENCE [LARGE SCALE GENOMIC DNA]</scope>
    <source>
        <strain evidence="2 3">JHI1118</strain>
    </source>
</reference>
<dbReference type="Pfam" id="PF22917">
    <property type="entry name" value="PRISE"/>
    <property type="match status" value="1"/>
</dbReference>
<organism evidence="2 3">
    <name type="scientific">Rhizobium lusitanum</name>
    <dbReference type="NCBI Taxonomy" id="293958"/>
    <lineage>
        <taxon>Bacteria</taxon>
        <taxon>Pseudomonadati</taxon>
        <taxon>Pseudomonadota</taxon>
        <taxon>Alphaproteobacteria</taxon>
        <taxon>Hyphomicrobiales</taxon>
        <taxon>Rhizobiaceae</taxon>
        <taxon>Rhizobium/Agrobacterium group</taxon>
        <taxon>Rhizobium</taxon>
    </lineage>
</organism>
<evidence type="ECO:0000313" key="3">
    <source>
        <dbReference type="Proteomes" id="UP000483035"/>
    </source>
</evidence>
<accession>A0A6L9UFB4</accession>
<comment type="caution">
    <text evidence="2">The sequence shown here is derived from an EMBL/GenBank/DDBJ whole genome shotgun (WGS) entry which is preliminary data.</text>
</comment>
<evidence type="ECO:0000259" key="1">
    <source>
        <dbReference type="Pfam" id="PF22917"/>
    </source>
</evidence>
<dbReference type="AlphaFoldDB" id="A0A6L9UFB4"/>